<reference evidence="2 3" key="1">
    <citation type="journal article" date="2020" name="Cell">
        <title>Large-Scale Comparative Analyses of Tick Genomes Elucidate Their Genetic Diversity and Vector Capacities.</title>
        <authorList>
            <consortium name="Tick Genome and Microbiome Consortium (TIGMIC)"/>
            <person name="Jia N."/>
            <person name="Wang J."/>
            <person name="Shi W."/>
            <person name="Du L."/>
            <person name="Sun Y."/>
            <person name="Zhan W."/>
            <person name="Jiang J.F."/>
            <person name="Wang Q."/>
            <person name="Zhang B."/>
            <person name="Ji P."/>
            <person name="Bell-Sakyi L."/>
            <person name="Cui X.M."/>
            <person name="Yuan T.T."/>
            <person name="Jiang B.G."/>
            <person name="Yang W.F."/>
            <person name="Lam T.T."/>
            <person name="Chang Q.C."/>
            <person name="Ding S.J."/>
            <person name="Wang X.J."/>
            <person name="Zhu J.G."/>
            <person name="Ruan X.D."/>
            <person name="Zhao L."/>
            <person name="Wei J.T."/>
            <person name="Ye R.Z."/>
            <person name="Que T.C."/>
            <person name="Du C.H."/>
            <person name="Zhou Y.H."/>
            <person name="Cheng J.X."/>
            <person name="Dai P.F."/>
            <person name="Guo W.B."/>
            <person name="Han X.H."/>
            <person name="Huang E.J."/>
            <person name="Li L.F."/>
            <person name="Wei W."/>
            <person name="Gao Y.C."/>
            <person name="Liu J.Z."/>
            <person name="Shao H.Z."/>
            <person name="Wang X."/>
            <person name="Wang C.C."/>
            <person name="Yang T.C."/>
            <person name="Huo Q.B."/>
            <person name="Li W."/>
            <person name="Chen H.Y."/>
            <person name="Chen S.E."/>
            <person name="Zhou L.G."/>
            <person name="Ni X.B."/>
            <person name="Tian J.H."/>
            <person name="Sheng Y."/>
            <person name="Liu T."/>
            <person name="Pan Y.S."/>
            <person name="Xia L.Y."/>
            <person name="Li J."/>
            <person name="Zhao F."/>
            <person name="Cao W.C."/>
        </authorList>
    </citation>
    <scope>NUCLEOTIDE SEQUENCE [LARGE SCALE GENOMIC DNA]</scope>
    <source>
        <strain evidence="2">HaeL-2018</strain>
    </source>
</reference>
<dbReference type="AlphaFoldDB" id="A0A9J6G979"/>
<dbReference type="VEuPathDB" id="VectorBase:HLOH_063552"/>
<gene>
    <name evidence="2" type="ORF">HPB48_021043</name>
</gene>
<evidence type="ECO:0000313" key="2">
    <source>
        <dbReference type="EMBL" id="KAH9371423.1"/>
    </source>
</evidence>
<evidence type="ECO:0000256" key="1">
    <source>
        <dbReference type="SAM" id="MobiDB-lite"/>
    </source>
</evidence>
<name>A0A9J6G979_HAELO</name>
<accession>A0A9J6G979</accession>
<dbReference type="EMBL" id="JABSTR010000005">
    <property type="protein sequence ID" value="KAH9371423.1"/>
    <property type="molecule type" value="Genomic_DNA"/>
</dbReference>
<dbReference type="OrthoDB" id="10490929at2759"/>
<organism evidence="2 3">
    <name type="scientific">Haemaphysalis longicornis</name>
    <name type="common">Bush tick</name>
    <dbReference type="NCBI Taxonomy" id="44386"/>
    <lineage>
        <taxon>Eukaryota</taxon>
        <taxon>Metazoa</taxon>
        <taxon>Ecdysozoa</taxon>
        <taxon>Arthropoda</taxon>
        <taxon>Chelicerata</taxon>
        <taxon>Arachnida</taxon>
        <taxon>Acari</taxon>
        <taxon>Parasitiformes</taxon>
        <taxon>Ixodida</taxon>
        <taxon>Ixodoidea</taxon>
        <taxon>Ixodidae</taxon>
        <taxon>Haemaphysalinae</taxon>
        <taxon>Haemaphysalis</taxon>
    </lineage>
</organism>
<keyword evidence="3" id="KW-1185">Reference proteome</keyword>
<sequence>MDVCETINGHTHTSKVWAFLRSLLGQRKTNNSAARVALREGVSVNELAEVAAADFFPETSHPFATSYNRDDTSADEEAYNVPFTMTELHHALERANTRSIPGGRQSMRCPPAKPAG</sequence>
<feature type="region of interest" description="Disordered" evidence="1">
    <location>
        <begin position="96"/>
        <end position="116"/>
    </location>
</feature>
<comment type="caution">
    <text evidence="2">The sequence shown here is derived from an EMBL/GenBank/DDBJ whole genome shotgun (WGS) entry which is preliminary data.</text>
</comment>
<dbReference type="Proteomes" id="UP000821853">
    <property type="component" value="Chromosome 3"/>
</dbReference>
<evidence type="ECO:0000313" key="3">
    <source>
        <dbReference type="Proteomes" id="UP000821853"/>
    </source>
</evidence>
<proteinExistence type="predicted"/>
<protein>
    <submittedName>
        <fullName evidence="2">Uncharacterized protein</fullName>
    </submittedName>
</protein>